<keyword evidence="3" id="KW-1185">Reference proteome</keyword>
<comment type="caution">
    <text evidence="2">The sequence shown here is derived from an EMBL/GenBank/DDBJ whole genome shotgun (WGS) entry which is preliminary data.</text>
</comment>
<dbReference type="PATRIC" id="fig|1423775.4.peg.1039"/>
<dbReference type="AlphaFoldDB" id="A0A0R1KB38"/>
<evidence type="ECO:0000313" key="2">
    <source>
        <dbReference type="EMBL" id="KRK80877.1"/>
    </source>
</evidence>
<dbReference type="OrthoDB" id="2329126at2"/>
<dbReference type="Proteomes" id="UP000051248">
    <property type="component" value="Unassembled WGS sequence"/>
</dbReference>
<feature type="domain" description="S-layer protein C-terminal" evidence="1">
    <location>
        <begin position="56"/>
        <end position="97"/>
    </location>
</feature>
<dbReference type="InterPro" id="IPR024968">
    <property type="entry name" value="SlpA_C_lactobacillus"/>
</dbReference>
<feature type="domain" description="S-layer protein C-terminal" evidence="1">
    <location>
        <begin position="8"/>
        <end position="32"/>
    </location>
</feature>
<reference evidence="2 3" key="1">
    <citation type="journal article" date="2015" name="Genome Announc.">
        <title>Expanding the biotechnology potential of lactobacilli through comparative genomics of 213 strains and associated genera.</title>
        <authorList>
            <person name="Sun Z."/>
            <person name="Harris H.M."/>
            <person name="McCann A."/>
            <person name="Guo C."/>
            <person name="Argimon S."/>
            <person name="Zhang W."/>
            <person name="Yang X."/>
            <person name="Jeffery I.B."/>
            <person name="Cooney J.C."/>
            <person name="Kagawa T.F."/>
            <person name="Liu W."/>
            <person name="Song Y."/>
            <person name="Salvetti E."/>
            <person name="Wrobel A."/>
            <person name="Rasinkangas P."/>
            <person name="Parkhill J."/>
            <person name="Rea M.C."/>
            <person name="O'Sullivan O."/>
            <person name="Ritari J."/>
            <person name="Douillard F.P."/>
            <person name="Paul Ross R."/>
            <person name="Yang R."/>
            <person name="Briner A.E."/>
            <person name="Felis G.E."/>
            <person name="de Vos W.M."/>
            <person name="Barrangou R."/>
            <person name="Klaenhammer T.R."/>
            <person name="Caufield P.W."/>
            <person name="Cui Y."/>
            <person name="Zhang H."/>
            <person name="O'Toole P.W."/>
        </authorList>
    </citation>
    <scope>NUCLEOTIDE SEQUENCE [LARGE SCALE GENOMIC DNA]</scope>
    <source>
        <strain evidence="2 3">DSM 19682</strain>
    </source>
</reference>
<accession>A0A0R1KB38</accession>
<organism evidence="2 3">
    <name type="scientific">Companilactobacillus nodensis DSM 19682 = JCM 14932 = NBRC 107160</name>
    <dbReference type="NCBI Taxonomy" id="1423775"/>
    <lineage>
        <taxon>Bacteria</taxon>
        <taxon>Bacillati</taxon>
        <taxon>Bacillota</taxon>
        <taxon>Bacilli</taxon>
        <taxon>Lactobacillales</taxon>
        <taxon>Lactobacillaceae</taxon>
        <taxon>Companilactobacillus</taxon>
    </lineage>
</organism>
<feature type="domain" description="S-layer protein C-terminal" evidence="1">
    <location>
        <begin position="112"/>
        <end position="159"/>
    </location>
</feature>
<evidence type="ECO:0000313" key="3">
    <source>
        <dbReference type="Proteomes" id="UP000051248"/>
    </source>
</evidence>
<protein>
    <recommendedName>
        <fullName evidence="1">S-layer protein C-terminal domain-containing protein</fullName>
    </recommendedName>
</protein>
<evidence type="ECO:0000259" key="1">
    <source>
        <dbReference type="Pfam" id="PF03217"/>
    </source>
</evidence>
<gene>
    <name evidence="2" type="ORF">FD03_GL001011</name>
</gene>
<name>A0A0R1KB38_9LACO</name>
<dbReference type="EMBL" id="AZDZ01000002">
    <property type="protein sequence ID" value="KRK80877.1"/>
    <property type="molecule type" value="Genomic_DNA"/>
</dbReference>
<proteinExistence type="predicted"/>
<dbReference type="Pfam" id="PF03217">
    <property type="entry name" value="SlpA"/>
    <property type="match status" value="3"/>
</dbReference>
<sequence>MNQNTSWYNDKKMILNGTTYYRVSTDKWVKASDVYIYVGNNTYVRVYQNTLGELVNAHGSTVSRELKSSTDWKSDRAANINGEKYYRVATNEFVKASDVYEYSYDSPIVSTTKTTVVYDERGNAVSTQLPTNSSYKTDRYEMINGEKYYRIATDQFVKAEDVNL</sequence>